<name>A0A841GS96_9BACT</name>
<dbReference type="Proteomes" id="UP000582837">
    <property type="component" value="Unassembled WGS sequence"/>
</dbReference>
<dbReference type="PANTHER" id="PTHR36440:SF1">
    <property type="entry name" value="PUTATIVE (AFU_ORTHOLOGUE AFUA_8G07350)-RELATED"/>
    <property type="match status" value="1"/>
</dbReference>
<accession>A0A841GS96</accession>
<keyword evidence="3" id="KW-0223">Dioxygenase</keyword>
<dbReference type="EMBL" id="JACHIA010000002">
    <property type="protein sequence ID" value="MBB6069209.1"/>
    <property type="molecule type" value="Genomic_DNA"/>
</dbReference>
<dbReference type="InterPro" id="IPR014710">
    <property type="entry name" value="RmlC-like_jellyroll"/>
</dbReference>
<evidence type="ECO:0000259" key="2">
    <source>
        <dbReference type="Pfam" id="PF07883"/>
    </source>
</evidence>
<feature type="compositionally biased region" description="Low complexity" evidence="1">
    <location>
        <begin position="9"/>
        <end position="20"/>
    </location>
</feature>
<comment type="caution">
    <text evidence="3">The sequence shown here is derived from an EMBL/GenBank/DDBJ whole genome shotgun (WGS) entry which is preliminary data.</text>
</comment>
<dbReference type="Gene3D" id="2.60.120.10">
    <property type="entry name" value="Jelly Rolls"/>
    <property type="match status" value="1"/>
</dbReference>
<feature type="region of interest" description="Disordered" evidence="1">
    <location>
        <begin position="1"/>
        <end position="30"/>
    </location>
</feature>
<keyword evidence="4" id="KW-1185">Reference proteome</keyword>
<dbReference type="PANTHER" id="PTHR36440">
    <property type="entry name" value="PUTATIVE (AFU_ORTHOLOGUE AFUA_8G07350)-RELATED"/>
    <property type="match status" value="1"/>
</dbReference>
<protein>
    <submittedName>
        <fullName evidence="3">Quercetin dioxygenase-like cupin family protein</fullName>
    </submittedName>
</protein>
<dbReference type="SUPFAM" id="SSF51182">
    <property type="entry name" value="RmlC-like cupins"/>
    <property type="match status" value="1"/>
</dbReference>
<reference evidence="3 4" key="1">
    <citation type="submission" date="2020-08" db="EMBL/GenBank/DDBJ databases">
        <title>Genomic Encyclopedia of Type Strains, Phase IV (KMG-IV): sequencing the most valuable type-strain genomes for metagenomic binning, comparative biology and taxonomic classification.</title>
        <authorList>
            <person name="Goeker M."/>
        </authorList>
    </citation>
    <scope>NUCLEOTIDE SEQUENCE [LARGE SCALE GENOMIC DNA]</scope>
    <source>
        <strain evidence="3 4">DSM 29007</strain>
    </source>
</reference>
<feature type="domain" description="Cupin type-2" evidence="2">
    <location>
        <begin position="71"/>
        <end position="137"/>
    </location>
</feature>
<dbReference type="GO" id="GO:0051213">
    <property type="term" value="F:dioxygenase activity"/>
    <property type="evidence" value="ECO:0007669"/>
    <property type="project" value="UniProtKB-KW"/>
</dbReference>
<organism evidence="3 4">
    <name type="scientific">Longimicrobium terrae</name>
    <dbReference type="NCBI Taxonomy" id="1639882"/>
    <lineage>
        <taxon>Bacteria</taxon>
        <taxon>Pseudomonadati</taxon>
        <taxon>Gemmatimonadota</taxon>
        <taxon>Longimicrobiia</taxon>
        <taxon>Longimicrobiales</taxon>
        <taxon>Longimicrobiaceae</taxon>
        <taxon>Longimicrobium</taxon>
    </lineage>
</organism>
<dbReference type="RefSeq" id="WP_170038055.1">
    <property type="nucleotide sequence ID" value="NZ_JABDTL010000002.1"/>
</dbReference>
<dbReference type="AlphaFoldDB" id="A0A841GS96"/>
<dbReference type="Pfam" id="PF07883">
    <property type="entry name" value="Cupin_2"/>
    <property type="match status" value="1"/>
</dbReference>
<dbReference type="InterPro" id="IPR053146">
    <property type="entry name" value="QDO-like"/>
</dbReference>
<dbReference type="InterPro" id="IPR013096">
    <property type="entry name" value="Cupin_2"/>
</dbReference>
<evidence type="ECO:0000313" key="3">
    <source>
        <dbReference type="EMBL" id="MBB6069209.1"/>
    </source>
</evidence>
<sequence>MQPTTGQQDDTPPAAAADAYPPIPRDDPSRTLAIARPETDDTLPHVGIGTGTYTILLSGRDTAGRYSLIDMLVPPGGGPPPHRHDFEEMFTVLEGEVRVTFRGETIALRSGETINVPANAPHAFRNESDAPARLLCMCTPAGQEEMFLEIGVPVATRTSAPPPPDPALRAEALAKVLALAPKYRSEFLLP</sequence>
<keyword evidence="3" id="KW-0560">Oxidoreductase</keyword>
<evidence type="ECO:0000313" key="4">
    <source>
        <dbReference type="Proteomes" id="UP000582837"/>
    </source>
</evidence>
<evidence type="ECO:0000256" key="1">
    <source>
        <dbReference type="SAM" id="MobiDB-lite"/>
    </source>
</evidence>
<gene>
    <name evidence="3" type="ORF">HNQ61_000824</name>
</gene>
<proteinExistence type="predicted"/>
<dbReference type="InterPro" id="IPR011051">
    <property type="entry name" value="RmlC_Cupin_sf"/>
</dbReference>